<dbReference type="GO" id="GO:0004722">
    <property type="term" value="F:protein serine/threonine phosphatase activity"/>
    <property type="evidence" value="ECO:0007669"/>
    <property type="project" value="UniProtKB-EC"/>
</dbReference>
<dbReference type="PROSITE" id="PS50969">
    <property type="entry name" value="FCP1"/>
    <property type="match status" value="1"/>
</dbReference>
<dbReference type="Proteomes" id="UP001566132">
    <property type="component" value="Unassembled WGS sequence"/>
</dbReference>
<protein>
    <recommendedName>
        <fullName evidence="4">Ubiquitin-like domain-containing CTD phosphatase 1</fullName>
        <ecNumber evidence="3">3.1.3.16</ecNumber>
    </recommendedName>
    <alternativeName>
        <fullName evidence="10">Nuclear proteasome inhibitor UBLCP1</fullName>
    </alternativeName>
</protein>
<dbReference type="PANTHER" id="PTHR48493:SF1">
    <property type="entry name" value="UBIQUITIN-LIKE DOMAIN-CONTAINING CTD PHOSPHATASE 1"/>
    <property type="match status" value="1"/>
</dbReference>
<dbReference type="GO" id="GO:0005634">
    <property type="term" value="C:nucleus"/>
    <property type="evidence" value="ECO:0007669"/>
    <property type="project" value="UniProtKB-SubCell"/>
</dbReference>
<dbReference type="SMART" id="SM00577">
    <property type="entry name" value="CPDc"/>
    <property type="match status" value="1"/>
</dbReference>
<reference evidence="16 17" key="1">
    <citation type="submission" date="2024-05" db="EMBL/GenBank/DDBJ databases">
        <title>Genetic variation in Jamaican populations of the coffee berry borer (Hypothenemus hampei).</title>
        <authorList>
            <person name="Errbii M."/>
            <person name="Myrie A."/>
        </authorList>
    </citation>
    <scope>NUCLEOTIDE SEQUENCE [LARGE SCALE GENOMIC DNA]</scope>
    <source>
        <strain evidence="16">JA-Hopewell-2020-01-JO</strain>
        <tissue evidence="16">Whole body</tissue>
    </source>
</reference>
<gene>
    <name evidence="16" type="ORF">ABEB36_010157</name>
</gene>
<feature type="region of interest" description="Disordered" evidence="13">
    <location>
        <begin position="313"/>
        <end position="341"/>
    </location>
</feature>
<dbReference type="Gene3D" id="3.10.20.90">
    <property type="entry name" value="Phosphatidylinositol 3-kinase Catalytic Subunit, Chain A, domain 1"/>
    <property type="match status" value="1"/>
</dbReference>
<keyword evidence="7" id="KW-0460">Magnesium</keyword>
<dbReference type="InterPro" id="IPR029071">
    <property type="entry name" value="Ubiquitin-like_domsf"/>
</dbReference>
<feature type="domain" description="FCP1 homology" evidence="15">
    <location>
        <begin position="134"/>
        <end position="294"/>
    </location>
</feature>
<dbReference type="GO" id="GO:0046872">
    <property type="term" value="F:metal ion binding"/>
    <property type="evidence" value="ECO:0007669"/>
    <property type="project" value="UniProtKB-KW"/>
</dbReference>
<evidence type="ECO:0000256" key="2">
    <source>
        <dbReference type="ARBA" id="ARBA00004123"/>
    </source>
</evidence>
<dbReference type="FunFam" id="3.10.20.90:FF:000060">
    <property type="entry name" value="ubiquitin-like domain-containing CTD phosphatase 1"/>
    <property type="match status" value="1"/>
</dbReference>
<accession>A0ABD1EMU4</accession>
<evidence type="ECO:0000256" key="5">
    <source>
        <dbReference type="ARBA" id="ARBA00022723"/>
    </source>
</evidence>
<evidence type="ECO:0000313" key="17">
    <source>
        <dbReference type="Proteomes" id="UP001566132"/>
    </source>
</evidence>
<evidence type="ECO:0000256" key="6">
    <source>
        <dbReference type="ARBA" id="ARBA00022801"/>
    </source>
</evidence>
<evidence type="ECO:0000256" key="10">
    <source>
        <dbReference type="ARBA" id="ARBA00032039"/>
    </source>
</evidence>
<keyword evidence="8" id="KW-0904">Protein phosphatase</keyword>
<evidence type="ECO:0000256" key="8">
    <source>
        <dbReference type="ARBA" id="ARBA00022912"/>
    </source>
</evidence>
<keyword evidence="6" id="KW-0378">Hydrolase</keyword>
<dbReference type="NCBIfam" id="TIGR02245">
    <property type="entry name" value="HAD_IIID1"/>
    <property type="match status" value="1"/>
</dbReference>
<dbReference type="EC" id="3.1.3.16" evidence="3"/>
<evidence type="ECO:0000256" key="9">
    <source>
        <dbReference type="ARBA" id="ARBA00023242"/>
    </source>
</evidence>
<dbReference type="InterPro" id="IPR004274">
    <property type="entry name" value="FCP1_dom"/>
</dbReference>
<evidence type="ECO:0000256" key="13">
    <source>
        <dbReference type="SAM" id="MobiDB-lite"/>
    </source>
</evidence>
<evidence type="ECO:0000256" key="1">
    <source>
        <dbReference type="ARBA" id="ARBA00001946"/>
    </source>
</evidence>
<sequence length="341" mass="40206">MEGKIPLIVKWSGKEYEVYISEDDTVADLKREIMYKTAVRPERQKLLNLILKGKVSDEECKIRTLKLKSNFKIMMMGSLEQDIEEINTTPANLPVVVNDFDFPDMEMPIEKQEVYLNKIAKRVKDYEIKMLNDLRPGKKLLVLDIDYTLFDHRSPAQSGAELMRPYLHEFLTSTYEYYDIVIWSATSMKWIIEKMKLLGVDKHPCYKIAFYLDSAAMITVCTRKYGVVNVKPLGVIWGKFEQFSPKNTIMIDDIRRNFIMNPRNGLRIRPFRKAHINRYKDDQLLELSNYLKTIAERYNDFSTLFHASWESKSKKWRNNKDEKDHKQEDRRDNSGGDQTES</sequence>
<dbReference type="SUPFAM" id="SSF56784">
    <property type="entry name" value="HAD-like"/>
    <property type="match status" value="1"/>
</dbReference>
<proteinExistence type="predicted"/>
<dbReference type="PANTHER" id="PTHR48493">
    <property type="entry name" value="UBIQUITIN-LIKE DOMAIN-CONTAINING CTD PHOSPHATASE 1"/>
    <property type="match status" value="1"/>
</dbReference>
<dbReference type="SMART" id="SM00213">
    <property type="entry name" value="UBQ"/>
    <property type="match status" value="1"/>
</dbReference>
<dbReference type="InterPro" id="IPR051658">
    <property type="entry name" value="UBLCP1"/>
</dbReference>
<dbReference type="EMBL" id="JBDJPC010000007">
    <property type="protein sequence ID" value="KAL1494582.1"/>
    <property type="molecule type" value="Genomic_DNA"/>
</dbReference>
<dbReference type="SUPFAM" id="SSF54236">
    <property type="entry name" value="Ubiquitin-like"/>
    <property type="match status" value="1"/>
</dbReference>
<comment type="catalytic activity">
    <reaction evidence="12">
        <text>O-phospho-L-threonyl-[protein] + H2O = L-threonyl-[protein] + phosphate</text>
        <dbReference type="Rhea" id="RHEA:47004"/>
        <dbReference type="Rhea" id="RHEA-COMP:11060"/>
        <dbReference type="Rhea" id="RHEA-COMP:11605"/>
        <dbReference type="ChEBI" id="CHEBI:15377"/>
        <dbReference type="ChEBI" id="CHEBI:30013"/>
        <dbReference type="ChEBI" id="CHEBI:43474"/>
        <dbReference type="ChEBI" id="CHEBI:61977"/>
        <dbReference type="EC" id="3.1.3.16"/>
    </reaction>
</comment>
<evidence type="ECO:0000313" key="16">
    <source>
        <dbReference type="EMBL" id="KAL1494582.1"/>
    </source>
</evidence>
<keyword evidence="17" id="KW-1185">Reference proteome</keyword>
<feature type="compositionally biased region" description="Basic and acidic residues" evidence="13">
    <location>
        <begin position="313"/>
        <end position="334"/>
    </location>
</feature>
<evidence type="ECO:0000256" key="12">
    <source>
        <dbReference type="ARBA" id="ARBA00048336"/>
    </source>
</evidence>
<dbReference type="Pfam" id="PF03031">
    <property type="entry name" value="NIF"/>
    <property type="match status" value="1"/>
</dbReference>
<evidence type="ECO:0000256" key="11">
    <source>
        <dbReference type="ARBA" id="ARBA00047761"/>
    </source>
</evidence>
<organism evidence="16 17">
    <name type="scientific">Hypothenemus hampei</name>
    <name type="common">Coffee berry borer</name>
    <dbReference type="NCBI Taxonomy" id="57062"/>
    <lineage>
        <taxon>Eukaryota</taxon>
        <taxon>Metazoa</taxon>
        <taxon>Ecdysozoa</taxon>
        <taxon>Arthropoda</taxon>
        <taxon>Hexapoda</taxon>
        <taxon>Insecta</taxon>
        <taxon>Pterygota</taxon>
        <taxon>Neoptera</taxon>
        <taxon>Endopterygota</taxon>
        <taxon>Coleoptera</taxon>
        <taxon>Polyphaga</taxon>
        <taxon>Cucujiformia</taxon>
        <taxon>Curculionidae</taxon>
        <taxon>Scolytinae</taxon>
        <taxon>Hypothenemus</taxon>
    </lineage>
</organism>
<dbReference type="CDD" id="cd01813">
    <property type="entry name" value="Ubl_UBLCP1"/>
    <property type="match status" value="1"/>
</dbReference>
<keyword evidence="9" id="KW-0539">Nucleus</keyword>
<dbReference type="InterPro" id="IPR000626">
    <property type="entry name" value="Ubiquitin-like_dom"/>
</dbReference>
<feature type="domain" description="Ubiquitin-like" evidence="14">
    <location>
        <begin position="5"/>
        <end position="76"/>
    </location>
</feature>
<dbReference type="AlphaFoldDB" id="A0ABD1EMU4"/>
<dbReference type="InterPro" id="IPR011943">
    <property type="entry name" value="HAD-SF_hydro_IIID"/>
</dbReference>
<dbReference type="Pfam" id="PF00240">
    <property type="entry name" value="ubiquitin"/>
    <property type="match status" value="1"/>
</dbReference>
<comment type="cofactor">
    <cofactor evidence="1">
        <name>Mg(2+)</name>
        <dbReference type="ChEBI" id="CHEBI:18420"/>
    </cofactor>
</comment>
<dbReference type="InterPro" id="IPR036412">
    <property type="entry name" value="HAD-like_sf"/>
</dbReference>
<dbReference type="Gene3D" id="3.40.50.1000">
    <property type="entry name" value="HAD superfamily/HAD-like"/>
    <property type="match status" value="1"/>
</dbReference>
<name>A0ABD1EMU4_HYPHA</name>
<evidence type="ECO:0000256" key="7">
    <source>
        <dbReference type="ARBA" id="ARBA00022842"/>
    </source>
</evidence>
<evidence type="ECO:0000256" key="4">
    <source>
        <dbReference type="ARBA" id="ARBA00014187"/>
    </source>
</evidence>
<comment type="caution">
    <text evidence="16">The sequence shown here is derived from an EMBL/GenBank/DDBJ whole genome shotgun (WGS) entry which is preliminary data.</text>
</comment>
<evidence type="ECO:0000256" key="3">
    <source>
        <dbReference type="ARBA" id="ARBA00013081"/>
    </source>
</evidence>
<evidence type="ECO:0000259" key="14">
    <source>
        <dbReference type="PROSITE" id="PS50053"/>
    </source>
</evidence>
<dbReference type="InterPro" id="IPR023214">
    <property type="entry name" value="HAD_sf"/>
</dbReference>
<comment type="subcellular location">
    <subcellularLocation>
        <location evidence="2">Nucleus</location>
    </subcellularLocation>
</comment>
<evidence type="ECO:0000259" key="15">
    <source>
        <dbReference type="PROSITE" id="PS50969"/>
    </source>
</evidence>
<keyword evidence="5" id="KW-0479">Metal-binding</keyword>
<dbReference type="PROSITE" id="PS50053">
    <property type="entry name" value="UBIQUITIN_2"/>
    <property type="match status" value="1"/>
</dbReference>
<comment type="catalytic activity">
    <reaction evidence="11">
        <text>O-phospho-L-seryl-[protein] + H2O = L-seryl-[protein] + phosphate</text>
        <dbReference type="Rhea" id="RHEA:20629"/>
        <dbReference type="Rhea" id="RHEA-COMP:9863"/>
        <dbReference type="Rhea" id="RHEA-COMP:11604"/>
        <dbReference type="ChEBI" id="CHEBI:15377"/>
        <dbReference type="ChEBI" id="CHEBI:29999"/>
        <dbReference type="ChEBI" id="CHEBI:43474"/>
        <dbReference type="ChEBI" id="CHEBI:83421"/>
        <dbReference type="EC" id="3.1.3.16"/>
    </reaction>
</comment>